<protein>
    <recommendedName>
        <fullName evidence="3 5">6-carboxy-5,6,7,8-tetrahydropterin synthase</fullName>
        <ecNumber evidence="5">4.-.-.-</ecNumber>
    </recommendedName>
</protein>
<keyword evidence="9" id="KW-1185">Reference proteome</keyword>
<feature type="active site" description="Proton acceptor" evidence="6">
    <location>
        <position position="23"/>
    </location>
</feature>
<dbReference type="GO" id="GO:0046872">
    <property type="term" value="F:metal ion binding"/>
    <property type="evidence" value="ECO:0007669"/>
    <property type="project" value="UniProtKB-KW"/>
</dbReference>
<feature type="binding site" evidence="7">
    <location>
        <position position="27"/>
    </location>
    <ligand>
        <name>Zn(2+)</name>
        <dbReference type="ChEBI" id="CHEBI:29105"/>
    </ligand>
</feature>
<keyword evidence="5 7" id="KW-0479">Metal-binding</keyword>
<gene>
    <name evidence="8" type="primary">queD</name>
    <name evidence="8" type="ORF">JKK62_08305</name>
</gene>
<keyword evidence="5 7" id="KW-0862">Zinc</keyword>
<comment type="catalytic activity">
    <reaction evidence="4 5">
        <text>7,8-dihydroneopterin 3'-triphosphate + H2O = 6-carboxy-5,6,7,8-tetrahydropterin + triphosphate + acetaldehyde + 2 H(+)</text>
        <dbReference type="Rhea" id="RHEA:27966"/>
        <dbReference type="ChEBI" id="CHEBI:15343"/>
        <dbReference type="ChEBI" id="CHEBI:15377"/>
        <dbReference type="ChEBI" id="CHEBI:15378"/>
        <dbReference type="ChEBI" id="CHEBI:18036"/>
        <dbReference type="ChEBI" id="CHEBI:58462"/>
        <dbReference type="ChEBI" id="CHEBI:61032"/>
        <dbReference type="EC" id="4.1.2.50"/>
    </reaction>
</comment>
<dbReference type="EC" id="4.-.-.-" evidence="5"/>
<dbReference type="NCBIfam" id="TIGR03367">
    <property type="entry name" value="queuosine_QueD"/>
    <property type="match status" value="1"/>
</dbReference>
<sequence>MYLLKTKAAFDSAHFLSGYNGKCSNIHGHRWTVEACVCSEKLIDKGEKRGMIIDFGDLKRELRALADSFDHALIIEKNSLKPKTMEALRDENFRVIEFSFRPTAENLARYFYVALREKGLPVRSVTVYETPDNCAVYEEEPCLR</sequence>
<comment type="pathway">
    <text evidence="1 5">Purine metabolism; 7-cyano-7-deazaguanine biosynthesis.</text>
</comment>
<evidence type="ECO:0000256" key="2">
    <source>
        <dbReference type="ARBA" id="ARBA00008900"/>
    </source>
</evidence>
<evidence type="ECO:0000256" key="4">
    <source>
        <dbReference type="ARBA" id="ARBA00048807"/>
    </source>
</evidence>
<feature type="active site" description="Charge relay system" evidence="6">
    <location>
        <position position="71"/>
    </location>
</feature>
<dbReference type="RefSeq" id="WP_201427529.1">
    <property type="nucleotide sequence ID" value="NZ_JAEQMG010000072.1"/>
</dbReference>
<feature type="binding site" evidence="7">
    <location>
        <position position="14"/>
    </location>
    <ligand>
        <name>Zn(2+)</name>
        <dbReference type="ChEBI" id="CHEBI:29105"/>
    </ligand>
</feature>
<dbReference type="EMBL" id="JAEQMG010000072">
    <property type="protein sequence ID" value="MBK6088651.1"/>
    <property type="molecule type" value="Genomic_DNA"/>
</dbReference>
<comment type="caution">
    <text evidence="8">The sequence shown here is derived from an EMBL/GenBank/DDBJ whole genome shotgun (WGS) entry which is preliminary data.</text>
</comment>
<evidence type="ECO:0000256" key="1">
    <source>
        <dbReference type="ARBA" id="ARBA00005061"/>
    </source>
</evidence>
<dbReference type="InterPro" id="IPR007115">
    <property type="entry name" value="6-PTP_synth/QueD"/>
</dbReference>
<dbReference type="PANTHER" id="PTHR12589">
    <property type="entry name" value="PYRUVOYL TETRAHYDROBIOPTERIN SYNTHASE"/>
    <property type="match status" value="1"/>
</dbReference>
<dbReference type="GO" id="GO:0070497">
    <property type="term" value="F:6-carboxytetrahydropterin synthase activity"/>
    <property type="evidence" value="ECO:0007669"/>
    <property type="project" value="UniProtKB-EC"/>
</dbReference>
<accession>A0A934TZA6</accession>
<comment type="similarity">
    <text evidence="2 5">Belongs to the PTPS family. QueD subfamily.</text>
</comment>
<dbReference type="Gene3D" id="3.30.479.10">
    <property type="entry name" value="6-pyruvoyl tetrahydropterin synthase/QueD"/>
    <property type="match status" value="1"/>
</dbReference>
<evidence type="ECO:0000256" key="5">
    <source>
        <dbReference type="PIRNR" id="PIRNR006113"/>
    </source>
</evidence>
<dbReference type="PIRSF" id="PIRSF006113">
    <property type="entry name" value="PTP_synth"/>
    <property type="match status" value="1"/>
</dbReference>
<evidence type="ECO:0000256" key="6">
    <source>
        <dbReference type="PIRSR" id="PIRSR006113-1"/>
    </source>
</evidence>
<organism evidence="8 9">
    <name type="scientific">Ruminococcus difficilis</name>
    <dbReference type="NCBI Taxonomy" id="2763069"/>
    <lineage>
        <taxon>Bacteria</taxon>
        <taxon>Bacillati</taxon>
        <taxon>Bacillota</taxon>
        <taxon>Clostridia</taxon>
        <taxon>Eubacteriales</taxon>
        <taxon>Oscillospiraceae</taxon>
        <taxon>Ruminococcus</taxon>
    </lineage>
</organism>
<dbReference type="Pfam" id="PF01242">
    <property type="entry name" value="PTPS"/>
    <property type="match status" value="1"/>
</dbReference>
<feature type="binding site" evidence="7">
    <location>
        <position position="29"/>
    </location>
    <ligand>
        <name>Zn(2+)</name>
        <dbReference type="ChEBI" id="CHEBI:29105"/>
    </ligand>
</feature>
<reference evidence="8" key="1">
    <citation type="submission" date="2021-01" db="EMBL/GenBank/DDBJ databases">
        <title>Genome public.</title>
        <authorList>
            <person name="Liu C."/>
            <person name="Sun Q."/>
        </authorList>
    </citation>
    <scope>NUCLEOTIDE SEQUENCE</scope>
    <source>
        <strain evidence="8">M6</strain>
    </source>
</reference>
<evidence type="ECO:0000256" key="3">
    <source>
        <dbReference type="ARBA" id="ARBA00018141"/>
    </source>
</evidence>
<evidence type="ECO:0000256" key="7">
    <source>
        <dbReference type="PIRSR" id="PIRSR006113-2"/>
    </source>
</evidence>
<evidence type="ECO:0000313" key="8">
    <source>
        <dbReference type="EMBL" id="MBK6088651.1"/>
    </source>
</evidence>
<dbReference type="AlphaFoldDB" id="A0A934TZA6"/>
<dbReference type="Proteomes" id="UP000633365">
    <property type="component" value="Unassembled WGS sequence"/>
</dbReference>
<comment type="cofactor">
    <cofactor evidence="5 7">
        <name>Zn(2+)</name>
        <dbReference type="ChEBI" id="CHEBI:29105"/>
    </cofactor>
    <text evidence="5 7">Binds 1 zinc ion per subunit.</text>
</comment>
<name>A0A934TZA6_9FIRM</name>
<dbReference type="InterPro" id="IPR038418">
    <property type="entry name" value="6-PTP_synth/QueD_sf"/>
</dbReference>
<proteinExistence type="inferred from homology"/>
<feature type="active site" description="Charge relay system" evidence="6">
    <location>
        <position position="129"/>
    </location>
</feature>
<keyword evidence="5" id="KW-0456">Lyase</keyword>
<dbReference type="GO" id="GO:0008616">
    <property type="term" value="P:tRNA queuosine(34) biosynthetic process"/>
    <property type="evidence" value="ECO:0007669"/>
    <property type="project" value="UniProtKB-KW"/>
</dbReference>
<keyword evidence="5" id="KW-0671">Queuosine biosynthesis</keyword>
<evidence type="ECO:0000313" key="9">
    <source>
        <dbReference type="Proteomes" id="UP000633365"/>
    </source>
</evidence>
<dbReference type="SUPFAM" id="SSF55620">
    <property type="entry name" value="Tetrahydrobiopterin biosynthesis enzymes-like"/>
    <property type="match status" value="1"/>
</dbReference>
<dbReference type="PANTHER" id="PTHR12589:SF8">
    <property type="entry name" value="6-CARBOXY-5,6,7,8-TETRAHYDROPTERIN SYNTHASE"/>
    <property type="match status" value="1"/>
</dbReference>